<feature type="chain" id="PRO_5045298148" description="Lipoprotein" evidence="1">
    <location>
        <begin position="27"/>
        <end position="162"/>
    </location>
</feature>
<evidence type="ECO:0000256" key="1">
    <source>
        <dbReference type="SAM" id="SignalP"/>
    </source>
</evidence>
<gene>
    <name evidence="2" type="ORF">ACFOYW_09300</name>
</gene>
<organism evidence="2 3">
    <name type="scientific">Gryllotalpicola reticulitermitis</name>
    <dbReference type="NCBI Taxonomy" id="1184153"/>
    <lineage>
        <taxon>Bacteria</taxon>
        <taxon>Bacillati</taxon>
        <taxon>Actinomycetota</taxon>
        <taxon>Actinomycetes</taxon>
        <taxon>Micrococcales</taxon>
        <taxon>Microbacteriaceae</taxon>
        <taxon>Gryllotalpicola</taxon>
    </lineage>
</organism>
<dbReference type="PROSITE" id="PS51257">
    <property type="entry name" value="PROKAR_LIPOPROTEIN"/>
    <property type="match status" value="1"/>
</dbReference>
<name>A0ABV8Q890_9MICO</name>
<evidence type="ECO:0000313" key="3">
    <source>
        <dbReference type="Proteomes" id="UP001595900"/>
    </source>
</evidence>
<keyword evidence="3" id="KW-1185">Reference proteome</keyword>
<proteinExistence type="predicted"/>
<dbReference type="Proteomes" id="UP001595900">
    <property type="component" value="Unassembled WGS sequence"/>
</dbReference>
<evidence type="ECO:0008006" key="4">
    <source>
        <dbReference type="Google" id="ProtNLM"/>
    </source>
</evidence>
<evidence type="ECO:0000313" key="2">
    <source>
        <dbReference type="EMBL" id="MFC4243569.1"/>
    </source>
</evidence>
<accession>A0ABV8Q890</accession>
<keyword evidence="1" id="KW-0732">Signal</keyword>
<feature type="signal peptide" evidence="1">
    <location>
        <begin position="1"/>
        <end position="26"/>
    </location>
</feature>
<comment type="caution">
    <text evidence="2">The sequence shown here is derived from an EMBL/GenBank/DDBJ whole genome shotgun (WGS) entry which is preliminary data.</text>
</comment>
<dbReference type="EMBL" id="JBHSCN010000005">
    <property type="protein sequence ID" value="MFC4243569.1"/>
    <property type="molecule type" value="Genomic_DNA"/>
</dbReference>
<dbReference type="RefSeq" id="WP_390228653.1">
    <property type="nucleotide sequence ID" value="NZ_JBHSCN010000005.1"/>
</dbReference>
<protein>
    <recommendedName>
        <fullName evidence="4">Lipoprotein</fullName>
    </recommendedName>
</protein>
<sequence>MIRALSIAMAPIVAALLCSCSGTVVGPSHSPSAAAISQQQRSALRDGIVTWDEYKTGFDAYQACLAKAGYRLATPHVDEYQLMDFGIPDAAVRSGVDKKCYQFHWAQLDGAWQMAHQDSSESAKIIAACLEARGVTPAEKYSDNVNLMQKHNIDVSQCPPGG</sequence>
<reference evidence="3" key="1">
    <citation type="journal article" date="2019" name="Int. J. Syst. Evol. Microbiol.">
        <title>The Global Catalogue of Microorganisms (GCM) 10K type strain sequencing project: providing services to taxonomists for standard genome sequencing and annotation.</title>
        <authorList>
            <consortium name="The Broad Institute Genomics Platform"/>
            <consortium name="The Broad Institute Genome Sequencing Center for Infectious Disease"/>
            <person name="Wu L."/>
            <person name="Ma J."/>
        </authorList>
    </citation>
    <scope>NUCLEOTIDE SEQUENCE [LARGE SCALE GENOMIC DNA]</scope>
    <source>
        <strain evidence="3">CGMCC 1.10363</strain>
    </source>
</reference>